<proteinExistence type="predicted"/>
<reference evidence="2 3" key="1">
    <citation type="submission" date="2019-08" db="EMBL/GenBank/DDBJ databases">
        <title>Draft genome sequences of two oriental melons (Cucumis melo L. var makuwa).</title>
        <authorList>
            <person name="Kwon S.-Y."/>
        </authorList>
    </citation>
    <scope>NUCLEOTIDE SEQUENCE [LARGE SCALE GENOMIC DNA]</scope>
    <source>
        <strain evidence="3">cv. Chang Bougi</strain>
        <tissue evidence="2">Leaf</tissue>
    </source>
</reference>
<evidence type="ECO:0000313" key="2">
    <source>
        <dbReference type="EMBL" id="TYJ96359.1"/>
    </source>
</evidence>
<keyword evidence="2" id="KW-0378">Hydrolase</keyword>
<dbReference type="AlphaFoldDB" id="A0A5D3BBH8"/>
<dbReference type="Proteomes" id="UP000321947">
    <property type="component" value="Unassembled WGS sequence"/>
</dbReference>
<dbReference type="InterPro" id="IPR048362">
    <property type="entry name" value="PARG_helical"/>
</dbReference>
<dbReference type="EMBL" id="SSTD01019668">
    <property type="protein sequence ID" value="TYJ96359.1"/>
    <property type="molecule type" value="Genomic_DNA"/>
</dbReference>
<protein>
    <submittedName>
        <fullName evidence="2">Poly(ADP-ribose) glycohydrolase 1-like isoform X3</fullName>
    </submittedName>
</protein>
<dbReference type="Pfam" id="PF20811">
    <property type="entry name" value="PARG_cat_N"/>
    <property type="match status" value="1"/>
</dbReference>
<evidence type="ECO:0000259" key="1">
    <source>
        <dbReference type="Pfam" id="PF20811"/>
    </source>
</evidence>
<comment type="caution">
    <text evidence="2">The sequence shown here is derived from an EMBL/GenBank/DDBJ whole genome shotgun (WGS) entry which is preliminary data.</text>
</comment>
<name>A0A5D3BBH8_CUCMM</name>
<dbReference type="GO" id="GO:0016787">
    <property type="term" value="F:hydrolase activity"/>
    <property type="evidence" value="ECO:0007669"/>
    <property type="project" value="UniProtKB-KW"/>
</dbReference>
<evidence type="ECO:0000313" key="3">
    <source>
        <dbReference type="Proteomes" id="UP000321947"/>
    </source>
</evidence>
<sequence length="168" mass="19176">MSETESTQWFREVIPALGNLLLQFPSLLEAHYRNTDQLASKGSGKPKTGLRLLASQVAGTVYLSQPSYLAESLLFRSSVCVAGELIFNIYIYIQLNRSVTLVSEPIDTLERWKKMTQKLIKERLDASEAEIEAIKKEVQRIPVLEKMMERMHAMKCMRIARGSREDLN</sequence>
<accession>A0A5D3BBH8</accession>
<organism evidence="2 3">
    <name type="scientific">Cucumis melo var. makuwa</name>
    <name type="common">Oriental melon</name>
    <dbReference type="NCBI Taxonomy" id="1194695"/>
    <lineage>
        <taxon>Eukaryota</taxon>
        <taxon>Viridiplantae</taxon>
        <taxon>Streptophyta</taxon>
        <taxon>Embryophyta</taxon>
        <taxon>Tracheophyta</taxon>
        <taxon>Spermatophyta</taxon>
        <taxon>Magnoliopsida</taxon>
        <taxon>eudicotyledons</taxon>
        <taxon>Gunneridae</taxon>
        <taxon>Pentapetalae</taxon>
        <taxon>rosids</taxon>
        <taxon>fabids</taxon>
        <taxon>Cucurbitales</taxon>
        <taxon>Cucurbitaceae</taxon>
        <taxon>Benincaseae</taxon>
        <taxon>Cucumis</taxon>
    </lineage>
</organism>
<gene>
    <name evidence="2" type="ORF">E5676_scaffold1159G00190</name>
</gene>
<feature type="domain" description="PARG helical" evidence="1">
    <location>
        <begin position="1"/>
        <end position="66"/>
    </location>
</feature>